<dbReference type="EMBL" id="UYJE01000594">
    <property type="protein sequence ID" value="VDH94430.1"/>
    <property type="molecule type" value="Genomic_DNA"/>
</dbReference>
<keyword evidence="9" id="KW-0804">Transcription</keyword>
<dbReference type="Gene3D" id="1.20.5.650">
    <property type="entry name" value="Single helix bin"/>
    <property type="match status" value="1"/>
</dbReference>
<evidence type="ECO:0000313" key="16">
    <source>
        <dbReference type="Proteomes" id="UP000596742"/>
    </source>
</evidence>
<dbReference type="GO" id="GO:0000126">
    <property type="term" value="C:transcription factor TFIIIB complex"/>
    <property type="evidence" value="ECO:0007669"/>
    <property type="project" value="TreeGrafter"/>
</dbReference>
<evidence type="ECO:0000256" key="2">
    <source>
        <dbReference type="ARBA" id="ARBA00010857"/>
    </source>
</evidence>
<evidence type="ECO:0000256" key="10">
    <source>
        <dbReference type="ARBA" id="ARBA00023242"/>
    </source>
</evidence>
<feature type="compositionally biased region" description="Basic and acidic residues" evidence="13">
    <location>
        <begin position="580"/>
        <end position="595"/>
    </location>
</feature>
<dbReference type="GO" id="GO:0070897">
    <property type="term" value="P:transcription preinitiation complex assembly"/>
    <property type="evidence" value="ECO:0007669"/>
    <property type="project" value="InterPro"/>
</dbReference>
<dbReference type="InterPro" id="IPR013763">
    <property type="entry name" value="Cyclin-like_dom"/>
</dbReference>
<reference evidence="15" key="1">
    <citation type="submission" date="2018-11" db="EMBL/GenBank/DDBJ databases">
        <authorList>
            <person name="Alioto T."/>
            <person name="Alioto T."/>
        </authorList>
    </citation>
    <scope>NUCLEOTIDE SEQUENCE</scope>
</reference>
<keyword evidence="10" id="KW-0539">Nucleus</keyword>
<evidence type="ECO:0000256" key="12">
    <source>
        <dbReference type="PROSITE-ProRule" id="PRU00469"/>
    </source>
</evidence>
<dbReference type="Proteomes" id="UP000596742">
    <property type="component" value="Unassembled WGS sequence"/>
</dbReference>
<name>A0A8B6BT01_MYTGA</name>
<dbReference type="AlphaFoldDB" id="A0A8B6BT01"/>
<dbReference type="PROSITE" id="PS51134">
    <property type="entry name" value="ZF_TFIIB"/>
    <property type="match status" value="1"/>
</dbReference>
<feature type="compositionally biased region" description="Polar residues" evidence="13">
    <location>
        <begin position="531"/>
        <end position="547"/>
    </location>
</feature>
<comment type="caution">
    <text evidence="15">The sequence shown here is derived from an EMBL/GenBank/DDBJ whole genome shotgun (WGS) entry which is preliminary data.</text>
</comment>
<feature type="region of interest" description="Disordered" evidence="13">
    <location>
        <begin position="471"/>
        <end position="502"/>
    </location>
</feature>
<dbReference type="Pfam" id="PF07741">
    <property type="entry name" value="BRF1"/>
    <property type="match status" value="1"/>
</dbReference>
<feature type="region of interest" description="Disordered" evidence="13">
    <location>
        <begin position="529"/>
        <end position="622"/>
    </location>
</feature>
<organism evidence="15 16">
    <name type="scientific">Mytilus galloprovincialis</name>
    <name type="common">Mediterranean mussel</name>
    <dbReference type="NCBI Taxonomy" id="29158"/>
    <lineage>
        <taxon>Eukaryota</taxon>
        <taxon>Metazoa</taxon>
        <taxon>Spiralia</taxon>
        <taxon>Lophotrochozoa</taxon>
        <taxon>Mollusca</taxon>
        <taxon>Bivalvia</taxon>
        <taxon>Autobranchia</taxon>
        <taxon>Pteriomorphia</taxon>
        <taxon>Mytilida</taxon>
        <taxon>Mytiloidea</taxon>
        <taxon>Mytilidae</taxon>
        <taxon>Mytilinae</taxon>
        <taxon>Mytilus</taxon>
    </lineage>
</organism>
<dbReference type="FunFam" id="1.10.472.10:FF:000002">
    <property type="entry name" value="Transcription factor IIIB 90 kDa subunit"/>
    <property type="match status" value="1"/>
</dbReference>
<dbReference type="PANTHER" id="PTHR11618">
    <property type="entry name" value="TRANSCRIPTION INITIATION FACTOR IIB-RELATED"/>
    <property type="match status" value="1"/>
</dbReference>
<feature type="compositionally biased region" description="Acidic residues" evidence="13">
    <location>
        <begin position="609"/>
        <end position="622"/>
    </location>
</feature>
<evidence type="ECO:0000256" key="5">
    <source>
        <dbReference type="ARBA" id="ARBA00022771"/>
    </source>
</evidence>
<dbReference type="Pfam" id="PF00382">
    <property type="entry name" value="TFIIB"/>
    <property type="match status" value="2"/>
</dbReference>
<evidence type="ECO:0000256" key="9">
    <source>
        <dbReference type="ARBA" id="ARBA00023163"/>
    </source>
</evidence>
<dbReference type="GO" id="GO:0005634">
    <property type="term" value="C:nucleus"/>
    <property type="evidence" value="ECO:0007669"/>
    <property type="project" value="UniProtKB-SubCell"/>
</dbReference>
<evidence type="ECO:0000256" key="4">
    <source>
        <dbReference type="ARBA" id="ARBA00022737"/>
    </source>
</evidence>
<evidence type="ECO:0000256" key="11">
    <source>
        <dbReference type="ARBA" id="ARBA00031009"/>
    </source>
</evidence>
<dbReference type="InterPro" id="IPR011665">
    <property type="entry name" value="BRF1_TBP-bd_dom"/>
</dbReference>
<comment type="similarity">
    <text evidence="2">Belongs to the TFIIB family.</text>
</comment>
<dbReference type="Gene3D" id="2.20.25.10">
    <property type="match status" value="1"/>
</dbReference>
<dbReference type="GO" id="GO:0000995">
    <property type="term" value="F:RNA polymerase III general transcription initiation factor activity"/>
    <property type="evidence" value="ECO:0007669"/>
    <property type="project" value="TreeGrafter"/>
</dbReference>
<keyword evidence="5 12" id="KW-0863">Zinc-finger</keyword>
<dbReference type="GO" id="GO:0008270">
    <property type="term" value="F:zinc ion binding"/>
    <property type="evidence" value="ECO:0007669"/>
    <property type="project" value="UniProtKB-KW"/>
</dbReference>
<feature type="region of interest" description="Disordered" evidence="13">
    <location>
        <begin position="633"/>
        <end position="652"/>
    </location>
</feature>
<evidence type="ECO:0000256" key="7">
    <source>
        <dbReference type="ARBA" id="ARBA00023015"/>
    </source>
</evidence>
<keyword evidence="7" id="KW-0805">Transcription regulation</keyword>
<dbReference type="SUPFAM" id="SSF57783">
    <property type="entry name" value="Zinc beta-ribbon"/>
    <property type="match status" value="1"/>
</dbReference>
<feature type="compositionally biased region" description="Basic residues" evidence="13">
    <location>
        <begin position="481"/>
        <end position="492"/>
    </location>
</feature>
<evidence type="ECO:0000256" key="6">
    <source>
        <dbReference type="ARBA" id="ARBA00022833"/>
    </source>
</evidence>
<protein>
    <recommendedName>
        <fullName evidence="11">B-related factor 1</fullName>
    </recommendedName>
</protein>
<keyword evidence="3" id="KW-0479">Metal-binding</keyword>
<evidence type="ECO:0000256" key="13">
    <source>
        <dbReference type="SAM" id="MobiDB-lite"/>
    </source>
</evidence>
<dbReference type="InterPro" id="IPR000812">
    <property type="entry name" value="TFIIB"/>
</dbReference>
<dbReference type="GO" id="GO:0097550">
    <property type="term" value="C:transcription preinitiation complex"/>
    <property type="evidence" value="ECO:0007669"/>
    <property type="project" value="TreeGrafter"/>
</dbReference>
<dbReference type="Pfam" id="PF08271">
    <property type="entry name" value="Zn_Ribbon_TF"/>
    <property type="match status" value="1"/>
</dbReference>
<evidence type="ECO:0000256" key="3">
    <source>
        <dbReference type="ARBA" id="ARBA00022723"/>
    </source>
</evidence>
<dbReference type="SUPFAM" id="SSF47954">
    <property type="entry name" value="Cyclin-like"/>
    <property type="match status" value="2"/>
</dbReference>
<feature type="domain" description="TFIIB-type" evidence="14">
    <location>
        <begin position="3"/>
        <end position="34"/>
    </location>
</feature>
<dbReference type="OrthoDB" id="511529at2759"/>
<dbReference type="FunFam" id="2.20.25.10:FF:000012">
    <property type="entry name" value="Putative transcription factor IIIB 90 kDa subunit"/>
    <property type="match status" value="1"/>
</dbReference>
<dbReference type="CDD" id="cd20554">
    <property type="entry name" value="CYCLIN_TFIIIB90_rpt2"/>
    <property type="match status" value="1"/>
</dbReference>
<evidence type="ECO:0000256" key="8">
    <source>
        <dbReference type="ARBA" id="ARBA00023159"/>
    </source>
</evidence>
<gene>
    <name evidence="15" type="ORF">MGAL_10B093219</name>
</gene>
<evidence type="ECO:0000256" key="1">
    <source>
        <dbReference type="ARBA" id="ARBA00004123"/>
    </source>
</evidence>
<dbReference type="InterPro" id="IPR036915">
    <property type="entry name" value="Cyclin-like_sf"/>
</dbReference>
<sequence length="652" mass="72756">MSSTGVCSHCGCTDIDSDPARGDAVCTNCGSVLEDQIIVSEIQFEDNAGGGSSVIGQFVSSDGSKPHSLGINFPHGIKRESRTVTYENGRRSIQQVGSQLRLNQHCIDTAFNFFKMAVNKRLTRGRKTTHVIAACLYLVCRTEGTPHMLLDFSDILQVNVYSLGRTYLQLSKELCISIPAIDPCLYIPRFAHKLELGDKTHEVSMTAMRLVQRMKRDWMHTGRRPSGLCGAALLVASRMHEFSRSVRQIIKVAKVCDTTIRKRLSEFKATPSSQLTIEEFQTVDLEEEQDPPAFTASKRKAQEAKFHAQLDKFPELESEVELIKEQIEKSMVPPKPVGIYAAYAKMSSSPDPLGDNEEVSRVSNFLEEETFKEAISDIDNNSETTTNHSVSYSTLRPTAASLGIKEVLSECLKESDSERDDGELDLHGIDDEELDKFLLSDDEIKLKTSIWMAENADYLKALEEKELRLAKEKEEEEKNPDKKKHRKRKKKPPSMGPAASAEEAIVRLLHEKKISNKINYEVLNDLKFTGVNRSPSKETTSSATVISNGEPVLNRFSKPTSRLRPDNSGKSSQNLSSKKLKLDETSEKETSKDLEVIVESGPVDFGPDDKEDEDEDDLVDEDEGCLSAAQLLGHSTDIGYDDDVDIYDVEDD</sequence>
<dbReference type="GO" id="GO:0017025">
    <property type="term" value="F:TBP-class protein binding"/>
    <property type="evidence" value="ECO:0007669"/>
    <property type="project" value="InterPro"/>
</dbReference>
<evidence type="ECO:0000313" key="15">
    <source>
        <dbReference type="EMBL" id="VDH94430.1"/>
    </source>
</evidence>
<dbReference type="PRINTS" id="PR00685">
    <property type="entry name" value="TIFACTORIIB"/>
</dbReference>
<keyword evidence="8" id="KW-0010">Activator</keyword>
<keyword evidence="6" id="KW-0862">Zinc</keyword>
<accession>A0A8B6BT01</accession>
<dbReference type="InterPro" id="IPR013150">
    <property type="entry name" value="TFIIB_cyclin"/>
</dbReference>
<keyword evidence="4" id="KW-0677">Repeat</keyword>
<feature type="compositionally biased region" description="Acidic residues" evidence="13">
    <location>
        <begin position="639"/>
        <end position="652"/>
    </location>
</feature>
<dbReference type="Gene3D" id="1.10.472.10">
    <property type="entry name" value="Cyclin-like"/>
    <property type="match status" value="2"/>
</dbReference>
<dbReference type="GO" id="GO:0001006">
    <property type="term" value="F:RNA polymerase III type 3 promoter sequence-specific DNA binding"/>
    <property type="evidence" value="ECO:0007669"/>
    <property type="project" value="TreeGrafter"/>
</dbReference>
<comment type="subcellular location">
    <subcellularLocation>
        <location evidence="1">Nucleus</location>
    </subcellularLocation>
</comment>
<keyword evidence="16" id="KW-1185">Reference proteome</keyword>
<dbReference type="FunFam" id="1.10.472.10:FF:000007">
    <property type="entry name" value="Transcription factor IIIB 90 kDa subunit"/>
    <property type="match status" value="1"/>
</dbReference>
<dbReference type="SMART" id="SM00385">
    <property type="entry name" value="CYCLIN"/>
    <property type="match status" value="2"/>
</dbReference>
<evidence type="ECO:0000259" key="14">
    <source>
        <dbReference type="PROSITE" id="PS51134"/>
    </source>
</evidence>
<dbReference type="PANTHER" id="PTHR11618:SF4">
    <property type="entry name" value="TRANSCRIPTION FACTOR IIIB 90 KDA SUBUNIT"/>
    <property type="match status" value="1"/>
</dbReference>
<dbReference type="InterPro" id="IPR013137">
    <property type="entry name" value="Znf_TFIIB"/>
</dbReference>
<dbReference type="CDD" id="cd20553">
    <property type="entry name" value="CYCLIN_TFIIIB90_rpt1"/>
    <property type="match status" value="1"/>
</dbReference>
<proteinExistence type="inferred from homology"/>